<dbReference type="GO" id="GO:0016485">
    <property type="term" value="P:protein processing"/>
    <property type="evidence" value="ECO:0007669"/>
    <property type="project" value="TreeGrafter"/>
</dbReference>
<keyword evidence="8" id="KW-0482">Metalloprotease</keyword>
<dbReference type="CDD" id="cd08662">
    <property type="entry name" value="M13"/>
    <property type="match status" value="1"/>
</dbReference>
<evidence type="ECO:0000259" key="10">
    <source>
        <dbReference type="Pfam" id="PF01431"/>
    </source>
</evidence>
<dbReference type="PRINTS" id="PR00786">
    <property type="entry name" value="NEPRILYSIN"/>
</dbReference>
<evidence type="ECO:0000256" key="3">
    <source>
        <dbReference type="ARBA" id="ARBA00007357"/>
    </source>
</evidence>
<sequence>RRRLERLLIIAAILIFILLLALSIALYFVVEISEKGSICFTPDCVKAAATLLHSMDSAVNPCDNFYEFACGNWKKTHPPPEPVFINNWFQESFKIQTRNSIDYLQQNDSETEPHSVHAARLVYKTCLDFESMEETGLDALWALLEILGLPRNPLSEKNLIQPWIRTVAKARRYLALDLLIGTGVIASLKNSSTNQLIVSVPEDIQLLPGTKWLWEDKSQREQLKRKVRDEGEQLIKGWKKYATRLIKYVINEADNSTDVTEDVLNDAAYSLLDIQREILLLEDNENVKASLTNAFPDLYTLEELQYSVDNATNGGVSKINWKEFFEAIYEDINTERMEFDKAETVMVRSLPYIQLLSQLAEDTEDKAIEFFIWWNVIYTVAPHVNEDMKELKELFVKKILQVPPTESRSVVCMQTVSLLMKQAVGYQVMEYANRETISQVEDMLHNVRGSFANFIFALDWMDDTTKYATVEKLYKMNMYVGYPDWYNNQEMMNNLFSNVTLSNETHLLNVLFLLDAQVYSDFAALDYINNSSKDFFDPLDINAYYDPSSNSITVPYGILQQPYYKMGLEALNYGAIGTILGHEITHGLDNTGRMYDKFGNYKIWWSNFSSEEYLKRETCYEEAYNNFYLKSIDSAVNGAVTLGENIADDGGVRDSFAAYRSYVKKHGREAKLPGLLNYTHDQLFFLSFANMWCSEYSDEALVRTLEDDEHSPNFVRVIVVLQNFHDFSQSWNCPKGSYMNPAEKCKLWE</sequence>
<dbReference type="AlphaFoldDB" id="A0A069DW50"/>
<evidence type="ECO:0000256" key="8">
    <source>
        <dbReference type="ARBA" id="ARBA00023049"/>
    </source>
</evidence>
<evidence type="ECO:0000256" key="2">
    <source>
        <dbReference type="ARBA" id="ARBA00004401"/>
    </source>
</evidence>
<keyword evidence="9" id="KW-0472">Membrane</keyword>
<feature type="domain" description="Peptidase M13 N-terminal" evidence="11">
    <location>
        <begin position="61"/>
        <end position="483"/>
    </location>
</feature>
<keyword evidence="9" id="KW-0812">Transmembrane</keyword>
<feature type="transmembrane region" description="Helical" evidence="9">
    <location>
        <begin position="7"/>
        <end position="30"/>
    </location>
</feature>
<organism evidence="12">
    <name type="scientific">Panstrongylus megistus</name>
    <dbReference type="NCBI Taxonomy" id="65343"/>
    <lineage>
        <taxon>Eukaryota</taxon>
        <taxon>Metazoa</taxon>
        <taxon>Ecdysozoa</taxon>
        <taxon>Arthropoda</taxon>
        <taxon>Hexapoda</taxon>
        <taxon>Insecta</taxon>
        <taxon>Pterygota</taxon>
        <taxon>Neoptera</taxon>
        <taxon>Paraneoptera</taxon>
        <taxon>Hemiptera</taxon>
        <taxon>Heteroptera</taxon>
        <taxon>Panheteroptera</taxon>
        <taxon>Cimicomorpha</taxon>
        <taxon>Reduviidae</taxon>
        <taxon>Triatominae</taxon>
        <taxon>Panstrongylus</taxon>
    </lineage>
</organism>
<feature type="non-terminal residue" evidence="12">
    <location>
        <position position="1"/>
    </location>
</feature>
<proteinExistence type="evidence at transcript level"/>
<dbReference type="Pfam" id="PF05649">
    <property type="entry name" value="Peptidase_M13_N"/>
    <property type="match status" value="1"/>
</dbReference>
<dbReference type="GO" id="GO:0046872">
    <property type="term" value="F:metal ion binding"/>
    <property type="evidence" value="ECO:0007669"/>
    <property type="project" value="UniProtKB-KW"/>
</dbReference>
<dbReference type="GO" id="GO:0005886">
    <property type="term" value="C:plasma membrane"/>
    <property type="evidence" value="ECO:0007669"/>
    <property type="project" value="UniProtKB-SubCell"/>
</dbReference>
<evidence type="ECO:0000256" key="1">
    <source>
        <dbReference type="ARBA" id="ARBA00001947"/>
    </source>
</evidence>
<comment type="subcellular location">
    <subcellularLocation>
        <location evidence="2">Cell membrane</location>
        <topology evidence="2">Single-pass type II membrane protein</topology>
    </subcellularLocation>
</comment>
<dbReference type="InterPro" id="IPR042089">
    <property type="entry name" value="Peptidase_M13_dom_2"/>
</dbReference>
<keyword evidence="9" id="KW-1133">Transmembrane helix</keyword>
<dbReference type="InterPro" id="IPR024079">
    <property type="entry name" value="MetalloPept_cat_dom_sf"/>
</dbReference>
<evidence type="ECO:0000256" key="9">
    <source>
        <dbReference type="SAM" id="Phobius"/>
    </source>
</evidence>
<keyword evidence="7" id="KW-0862">Zinc</keyword>
<dbReference type="InterPro" id="IPR008753">
    <property type="entry name" value="Peptidase_M13_N"/>
</dbReference>
<name>A0A069DW50_9HEMI</name>
<reference evidence="12" key="1">
    <citation type="journal article" date="2015" name="J. Med. Entomol.">
        <title>A Deep Insight Into the Sialotranscriptome of the Chagas Disease Vector, Panstrongylus megistus (Hemiptera: Heteroptera).</title>
        <authorList>
            <person name="Ribeiro J.M."/>
            <person name="Schwarz A."/>
            <person name="Francischetti I.M."/>
        </authorList>
    </citation>
    <scope>NUCLEOTIDE SEQUENCE</scope>
    <source>
        <tissue evidence="12">Salivary glands</tissue>
    </source>
</reference>
<dbReference type="GO" id="GO:0004222">
    <property type="term" value="F:metalloendopeptidase activity"/>
    <property type="evidence" value="ECO:0007669"/>
    <property type="project" value="InterPro"/>
</dbReference>
<protein>
    <submittedName>
        <fullName evidence="12">Putative m13 family peptidase</fullName>
    </submittedName>
</protein>
<dbReference type="Gene3D" id="3.40.390.10">
    <property type="entry name" value="Collagenase (Catalytic Domain)"/>
    <property type="match status" value="1"/>
</dbReference>
<dbReference type="EMBL" id="GBGD01000596">
    <property type="protein sequence ID" value="JAC88293.1"/>
    <property type="molecule type" value="mRNA"/>
</dbReference>
<dbReference type="InterPro" id="IPR018497">
    <property type="entry name" value="Peptidase_M13_C"/>
</dbReference>
<accession>A0A069DW50</accession>
<keyword evidence="5" id="KW-0479">Metal-binding</keyword>
<evidence type="ECO:0000313" key="12">
    <source>
        <dbReference type="EMBL" id="JAC88293.1"/>
    </source>
</evidence>
<dbReference type="InterPro" id="IPR000718">
    <property type="entry name" value="Peptidase_M13"/>
</dbReference>
<keyword evidence="6" id="KW-0378">Hydrolase</keyword>
<evidence type="ECO:0000256" key="7">
    <source>
        <dbReference type="ARBA" id="ARBA00022833"/>
    </source>
</evidence>
<dbReference type="PANTHER" id="PTHR11733:SF133">
    <property type="entry name" value="PHOSPHATE-REGULATING NEUTRAL ENDOPEPTIDASE PHEX"/>
    <property type="match status" value="1"/>
</dbReference>
<comment type="cofactor">
    <cofactor evidence="1">
        <name>Zn(2+)</name>
        <dbReference type="ChEBI" id="CHEBI:29105"/>
    </cofactor>
</comment>
<evidence type="ECO:0000256" key="4">
    <source>
        <dbReference type="ARBA" id="ARBA00022670"/>
    </source>
</evidence>
<evidence type="ECO:0000256" key="6">
    <source>
        <dbReference type="ARBA" id="ARBA00022801"/>
    </source>
</evidence>
<dbReference type="Gene3D" id="1.10.1380.10">
    <property type="entry name" value="Neutral endopeptidase , domain2"/>
    <property type="match status" value="1"/>
</dbReference>
<comment type="similarity">
    <text evidence="3">Belongs to the peptidase M13 family.</text>
</comment>
<keyword evidence="4" id="KW-0645">Protease</keyword>
<dbReference type="PROSITE" id="PS51885">
    <property type="entry name" value="NEPRILYSIN"/>
    <property type="match status" value="1"/>
</dbReference>
<dbReference type="Pfam" id="PF01431">
    <property type="entry name" value="Peptidase_M13"/>
    <property type="match status" value="1"/>
</dbReference>
<feature type="domain" description="Peptidase M13 C-terminal" evidence="10">
    <location>
        <begin position="542"/>
        <end position="747"/>
    </location>
</feature>
<dbReference type="PANTHER" id="PTHR11733">
    <property type="entry name" value="ZINC METALLOPROTEASE FAMILY M13 NEPRILYSIN-RELATED"/>
    <property type="match status" value="1"/>
</dbReference>
<dbReference type="SUPFAM" id="SSF55486">
    <property type="entry name" value="Metalloproteases ('zincins'), catalytic domain"/>
    <property type="match status" value="1"/>
</dbReference>
<evidence type="ECO:0000259" key="11">
    <source>
        <dbReference type="Pfam" id="PF05649"/>
    </source>
</evidence>
<evidence type="ECO:0000256" key="5">
    <source>
        <dbReference type="ARBA" id="ARBA00022723"/>
    </source>
</evidence>